<dbReference type="Proteomes" id="UP000282076">
    <property type="component" value="Unassembled WGS sequence"/>
</dbReference>
<protein>
    <recommendedName>
        <fullName evidence="4 7">Flagellar hook-associated protein 1</fullName>
        <shortName evidence="7">HAP1</shortName>
    </recommendedName>
</protein>
<evidence type="ECO:0000259" key="8">
    <source>
        <dbReference type="Pfam" id="PF00460"/>
    </source>
</evidence>
<dbReference type="InterPro" id="IPR001444">
    <property type="entry name" value="Flag_bb_rod_N"/>
</dbReference>
<accession>A0A494X950</accession>
<dbReference type="InterPro" id="IPR010930">
    <property type="entry name" value="Flg_bb/hook_C_dom"/>
</dbReference>
<keyword evidence="12" id="KW-1185">Reference proteome</keyword>
<dbReference type="Pfam" id="PF22638">
    <property type="entry name" value="FlgK_D1"/>
    <property type="match status" value="1"/>
</dbReference>
<dbReference type="GO" id="GO:0044780">
    <property type="term" value="P:bacterial-type flagellum assembly"/>
    <property type="evidence" value="ECO:0007669"/>
    <property type="project" value="InterPro"/>
</dbReference>
<evidence type="ECO:0000259" key="9">
    <source>
        <dbReference type="Pfam" id="PF06429"/>
    </source>
</evidence>
<evidence type="ECO:0000256" key="5">
    <source>
        <dbReference type="ARBA" id="ARBA00022525"/>
    </source>
</evidence>
<dbReference type="Pfam" id="PF06429">
    <property type="entry name" value="Flg_bbr_C"/>
    <property type="match status" value="1"/>
</dbReference>
<dbReference type="GO" id="GO:0009424">
    <property type="term" value="C:bacterial-type flagellum hook"/>
    <property type="evidence" value="ECO:0007669"/>
    <property type="project" value="UniProtKB-UniRule"/>
</dbReference>
<evidence type="ECO:0000313" key="11">
    <source>
        <dbReference type="EMBL" id="RKP47257.1"/>
    </source>
</evidence>
<reference evidence="11 12" key="1">
    <citation type="submission" date="2018-10" db="EMBL/GenBank/DDBJ databases">
        <title>Cohnella sp. M2MS4P-1, whole genome shotgun sequence.</title>
        <authorList>
            <person name="Tuo L."/>
        </authorList>
    </citation>
    <scope>NUCLEOTIDE SEQUENCE [LARGE SCALE GENOMIC DNA]</scope>
    <source>
        <strain evidence="11 12">M2MS4P-1</strain>
    </source>
</reference>
<evidence type="ECO:0000256" key="4">
    <source>
        <dbReference type="ARBA" id="ARBA00016244"/>
    </source>
</evidence>
<dbReference type="NCBIfam" id="TIGR02492">
    <property type="entry name" value="flgK_ends"/>
    <property type="match status" value="1"/>
</dbReference>
<dbReference type="InterPro" id="IPR002371">
    <property type="entry name" value="FlgK"/>
</dbReference>
<evidence type="ECO:0000256" key="6">
    <source>
        <dbReference type="ARBA" id="ARBA00023143"/>
    </source>
</evidence>
<evidence type="ECO:0000256" key="2">
    <source>
        <dbReference type="ARBA" id="ARBA00004613"/>
    </source>
</evidence>
<dbReference type="AlphaFoldDB" id="A0A494X950"/>
<evidence type="ECO:0000259" key="10">
    <source>
        <dbReference type="Pfam" id="PF22638"/>
    </source>
</evidence>
<keyword evidence="5 7" id="KW-0964">Secreted</keyword>
<name>A0A494X950_9BACL</name>
<dbReference type="PRINTS" id="PR01005">
    <property type="entry name" value="FLGHOOKAP1"/>
</dbReference>
<keyword evidence="11" id="KW-0282">Flagellum</keyword>
<keyword evidence="11" id="KW-0966">Cell projection</keyword>
<dbReference type="Pfam" id="PF00460">
    <property type="entry name" value="Flg_bb_rod"/>
    <property type="match status" value="1"/>
</dbReference>
<dbReference type="OrthoDB" id="9802553at2"/>
<dbReference type="SUPFAM" id="SSF64518">
    <property type="entry name" value="Phase 1 flagellin"/>
    <property type="match status" value="1"/>
</dbReference>
<dbReference type="GO" id="GO:0005576">
    <property type="term" value="C:extracellular region"/>
    <property type="evidence" value="ECO:0007669"/>
    <property type="project" value="UniProtKB-SubCell"/>
</dbReference>
<keyword evidence="6 7" id="KW-0975">Bacterial flagellum</keyword>
<dbReference type="PANTHER" id="PTHR30033">
    <property type="entry name" value="FLAGELLAR HOOK-ASSOCIATED PROTEIN 1"/>
    <property type="match status" value="1"/>
</dbReference>
<evidence type="ECO:0000256" key="7">
    <source>
        <dbReference type="RuleBase" id="RU362065"/>
    </source>
</evidence>
<evidence type="ECO:0000256" key="1">
    <source>
        <dbReference type="ARBA" id="ARBA00004365"/>
    </source>
</evidence>
<dbReference type="RefSeq" id="WP_120979454.1">
    <property type="nucleotide sequence ID" value="NZ_RBZM01000011.1"/>
</dbReference>
<organism evidence="11 12">
    <name type="scientific">Cohnella endophytica</name>
    <dbReference type="NCBI Taxonomy" id="2419778"/>
    <lineage>
        <taxon>Bacteria</taxon>
        <taxon>Bacillati</taxon>
        <taxon>Bacillota</taxon>
        <taxon>Bacilli</taxon>
        <taxon>Bacillales</taxon>
        <taxon>Paenibacillaceae</taxon>
        <taxon>Cohnella</taxon>
    </lineage>
</organism>
<keyword evidence="11" id="KW-0969">Cilium</keyword>
<dbReference type="PANTHER" id="PTHR30033:SF1">
    <property type="entry name" value="FLAGELLAR HOOK-ASSOCIATED PROTEIN 1"/>
    <property type="match status" value="1"/>
</dbReference>
<feature type="domain" description="Flagellar hook-associated protein FlgK helical" evidence="10">
    <location>
        <begin position="102"/>
        <end position="297"/>
    </location>
</feature>
<comment type="subcellular location">
    <subcellularLocation>
        <location evidence="1 7">Bacterial flagellum</location>
    </subcellularLocation>
    <subcellularLocation>
        <location evidence="2 7">Secreted</location>
    </subcellularLocation>
</comment>
<gene>
    <name evidence="7 11" type="primary">flgK</name>
    <name evidence="11" type="ORF">D7Z26_23415</name>
</gene>
<dbReference type="InterPro" id="IPR053927">
    <property type="entry name" value="FlgK_helical"/>
</dbReference>
<dbReference type="EMBL" id="RBZM01000011">
    <property type="protein sequence ID" value="RKP47257.1"/>
    <property type="molecule type" value="Genomic_DNA"/>
</dbReference>
<feature type="domain" description="Flagellar basal body rod protein N-terminal" evidence="8">
    <location>
        <begin position="8"/>
        <end position="37"/>
    </location>
</feature>
<sequence>MRSTFHGLETAKRSLFTQQAALQTTGHNVANANTVGYSRQSVNMVATKPIEAVGMTHSTAPGQLGTGVEYKSITRVRERFLDQQFRDENKSLGAWETRSSTLDKLQTIFNEPSDTGIRTVLDNFWKAWTSLAQDPENVTGRKIVRESAIALTDTFNQISKQLSDMSADLTNNIGVKAKEISTIASSIADLNGVIQRTEALGDNANDLRDQRDVLTDQLSKIANISVVESSDGYTISMGTVNLVTGRNATEMTSDSLESAMSSGDLNNGEVYGMFISRDQYVSSYSAQLDAMANTIANGDITITIPAGSVIPDGTTLDNITYTGANRTLAQDLTVTVKGLNGLHQLGYTFENPMSTGLPFFTSKDDGTITASSIQLNKEIQKDTGKIATSLRTTGSGAAEAAVKGNSTLAMVVSQLKDLQFKFTDLETGGLVNGTVDDYFRSMIGQLGVQSQEADRQLKNNQTLVDYTDANRQSVSGVSLDEEMSNLIKFQHAYNAAARFMTTIDETLDKVINSMGVVGR</sequence>
<dbReference type="GO" id="GO:0005198">
    <property type="term" value="F:structural molecule activity"/>
    <property type="evidence" value="ECO:0007669"/>
    <property type="project" value="UniProtKB-UniRule"/>
</dbReference>
<feature type="domain" description="Flagellar basal-body/hook protein C-terminal" evidence="9">
    <location>
        <begin position="473"/>
        <end position="512"/>
    </location>
</feature>
<comment type="similarity">
    <text evidence="3 7">Belongs to the flagella basal body rod proteins family.</text>
</comment>
<comment type="caution">
    <text evidence="11">The sequence shown here is derived from an EMBL/GenBank/DDBJ whole genome shotgun (WGS) entry which is preliminary data.</text>
</comment>
<evidence type="ECO:0000256" key="3">
    <source>
        <dbReference type="ARBA" id="ARBA00009677"/>
    </source>
</evidence>
<evidence type="ECO:0000313" key="12">
    <source>
        <dbReference type="Proteomes" id="UP000282076"/>
    </source>
</evidence>
<proteinExistence type="inferred from homology"/>